<dbReference type="InterPro" id="IPR029044">
    <property type="entry name" value="Nucleotide-diphossugar_trans"/>
</dbReference>
<sequence>MFKVSVIIPIYNVAEFVEQAVESAVHLLEVAEIILVEDGSPDNSLEVCLELKKMYNKIKVFQHFDEKNKGISASRNLGIMEAESKYIAFLDADDWYLPHRFKKDKQIFETIDSIDAVYSTTILEEHVGNNDLRYGITFNPKDKWGRCSEPMEFYKIKTEARNVLFHTNSITIRKEFLVKDKLFDTRLKLHEDSELWNRLLRRGCFEASEWENPVAVIRRHSKNNIIKRNWKSHLKMIAVQIDNIGLENLQTFEIVDLYSRVIRLQSKRFVNHWIRRVYFYSSYSFNFFSKKSFLEKIRKAYAID</sequence>
<keyword evidence="3" id="KW-1185">Reference proteome</keyword>
<dbReference type="Proteomes" id="UP001165488">
    <property type="component" value="Unassembled WGS sequence"/>
</dbReference>
<gene>
    <name evidence="2" type="ORF">MM236_00870</name>
</gene>
<dbReference type="EMBL" id="JAKZGS010000001">
    <property type="protein sequence ID" value="MCH7396512.1"/>
    <property type="molecule type" value="Genomic_DNA"/>
</dbReference>
<evidence type="ECO:0000259" key="1">
    <source>
        <dbReference type="Pfam" id="PF00535"/>
    </source>
</evidence>
<dbReference type="Pfam" id="PF00535">
    <property type="entry name" value="Glycos_transf_2"/>
    <property type="match status" value="1"/>
</dbReference>
<protein>
    <submittedName>
        <fullName evidence="2">Glycosyltransferase family 2 protein</fullName>
    </submittedName>
</protein>
<reference evidence="2" key="1">
    <citation type="submission" date="2022-03" db="EMBL/GenBank/DDBJ databases">
        <title>De novo assembled genomes of Belliella spp. (Cyclobacteriaceae) strains.</title>
        <authorList>
            <person name="Szabo A."/>
            <person name="Korponai K."/>
            <person name="Felfoldi T."/>
        </authorList>
    </citation>
    <scope>NUCLEOTIDE SEQUENCE</scope>
    <source>
        <strain evidence="2">DSM 107340</strain>
    </source>
</reference>
<dbReference type="CDD" id="cd00761">
    <property type="entry name" value="Glyco_tranf_GTA_type"/>
    <property type="match status" value="1"/>
</dbReference>
<comment type="caution">
    <text evidence="2">The sequence shown here is derived from an EMBL/GenBank/DDBJ whole genome shotgun (WGS) entry which is preliminary data.</text>
</comment>
<dbReference type="PANTHER" id="PTHR22916">
    <property type="entry name" value="GLYCOSYLTRANSFERASE"/>
    <property type="match status" value="1"/>
</dbReference>
<proteinExistence type="predicted"/>
<evidence type="ECO:0000313" key="2">
    <source>
        <dbReference type="EMBL" id="MCH7396512.1"/>
    </source>
</evidence>
<name>A0ABS9UIR3_9BACT</name>
<organism evidence="2 3">
    <name type="scientific">Belliella calami</name>
    <dbReference type="NCBI Taxonomy" id="2923436"/>
    <lineage>
        <taxon>Bacteria</taxon>
        <taxon>Pseudomonadati</taxon>
        <taxon>Bacteroidota</taxon>
        <taxon>Cytophagia</taxon>
        <taxon>Cytophagales</taxon>
        <taxon>Cyclobacteriaceae</taxon>
        <taxon>Belliella</taxon>
    </lineage>
</organism>
<dbReference type="RefSeq" id="WP_241273033.1">
    <property type="nucleotide sequence ID" value="NZ_JAKZGS010000001.1"/>
</dbReference>
<dbReference type="Gene3D" id="3.90.550.10">
    <property type="entry name" value="Spore Coat Polysaccharide Biosynthesis Protein SpsA, Chain A"/>
    <property type="match status" value="1"/>
</dbReference>
<dbReference type="PANTHER" id="PTHR22916:SF3">
    <property type="entry name" value="UDP-GLCNAC:BETAGAL BETA-1,3-N-ACETYLGLUCOSAMINYLTRANSFERASE-LIKE PROTEIN 1"/>
    <property type="match status" value="1"/>
</dbReference>
<accession>A0ABS9UIR3</accession>
<feature type="domain" description="Glycosyltransferase 2-like" evidence="1">
    <location>
        <begin position="5"/>
        <end position="146"/>
    </location>
</feature>
<evidence type="ECO:0000313" key="3">
    <source>
        <dbReference type="Proteomes" id="UP001165488"/>
    </source>
</evidence>
<dbReference type="SUPFAM" id="SSF53448">
    <property type="entry name" value="Nucleotide-diphospho-sugar transferases"/>
    <property type="match status" value="1"/>
</dbReference>
<dbReference type="InterPro" id="IPR001173">
    <property type="entry name" value="Glyco_trans_2-like"/>
</dbReference>